<name>A0A930YCK3_9ACTN</name>
<evidence type="ECO:0000259" key="1">
    <source>
        <dbReference type="Pfam" id="PF13360"/>
    </source>
</evidence>
<dbReference type="PANTHER" id="PTHR34512">
    <property type="entry name" value="CELL SURFACE PROTEIN"/>
    <property type="match status" value="1"/>
</dbReference>
<organism evidence="2 3">
    <name type="scientific">Nocardioides islandensis</name>
    <dbReference type="NCBI Taxonomy" id="433663"/>
    <lineage>
        <taxon>Bacteria</taxon>
        <taxon>Bacillati</taxon>
        <taxon>Actinomycetota</taxon>
        <taxon>Actinomycetes</taxon>
        <taxon>Propionibacteriales</taxon>
        <taxon>Nocardioidaceae</taxon>
        <taxon>Nocardioides</taxon>
    </lineage>
</organism>
<dbReference type="Gene3D" id="2.40.10.480">
    <property type="match status" value="1"/>
</dbReference>
<dbReference type="SUPFAM" id="SSF50998">
    <property type="entry name" value="Quinoprotein alcohol dehydrogenase-like"/>
    <property type="match status" value="2"/>
</dbReference>
<dbReference type="SMART" id="SM00564">
    <property type="entry name" value="PQQ"/>
    <property type="match status" value="6"/>
</dbReference>
<dbReference type="EMBL" id="JADKPN010000001">
    <property type="protein sequence ID" value="MBF4761757.1"/>
    <property type="molecule type" value="Genomic_DNA"/>
</dbReference>
<dbReference type="Pfam" id="PF13360">
    <property type="entry name" value="PQQ_2"/>
    <property type="match status" value="2"/>
</dbReference>
<dbReference type="InterPro" id="IPR018391">
    <property type="entry name" value="PQQ_b-propeller_rpt"/>
</dbReference>
<dbReference type="RefSeq" id="WP_194704950.1">
    <property type="nucleotide sequence ID" value="NZ_JADKPN010000001.1"/>
</dbReference>
<accession>A0A930YCK3</accession>
<gene>
    <name evidence="2" type="ORF">ISU07_01345</name>
</gene>
<sequence length="377" mass="40185">MAGTANWPEFQRGGRHQGFNPFEKKLTRATVGRLRVAWRFDNPSGCTSYSGPTVADGRVYVGNYCPYLYAVDERTGRLLWTATTDGKVESAPAVADGRVFVTTGYTGRGVYAFDAATGERLWRYEMTDGSLGSPSVRHGVLYVAADKDGALYALEAATGRPLWRSVVPGWAGGSAQSPLVVGGTVYVGSTDGYLYAFDAVTGRTLWRGATGGPIHRSSVIAASGHVFVGSDGGTLVAFPLSGCGESTCQPSWRSRSLTPGTSTAAAAYGRVYVTDSDGYMNAFSARGCDALLCPAVWRTALGGVNDRAPAVAGRVVYATSARNRAVTALDTRSGAVLWRFIRRTEYGGNADISVANGRLFVNFTWTFKLFAFQVAQE</sequence>
<dbReference type="PANTHER" id="PTHR34512:SF30">
    <property type="entry name" value="OUTER MEMBRANE PROTEIN ASSEMBLY FACTOR BAMB"/>
    <property type="match status" value="1"/>
</dbReference>
<dbReference type="AlphaFoldDB" id="A0A930YCK3"/>
<proteinExistence type="predicted"/>
<feature type="domain" description="Pyrrolo-quinoline quinone repeat" evidence="1">
    <location>
        <begin position="110"/>
        <end position="238"/>
    </location>
</feature>
<dbReference type="InterPro" id="IPR011047">
    <property type="entry name" value="Quinoprotein_ADH-like_sf"/>
</dbReference>
<dbReference type="InterPro" id="IPR015943">
    <property type="entry name" value="WD40/YVTN_repeat-like_dom_sf"/>
</dbReference>
<feature type="domain" description="Pyrrolo-quinoline quinone repeat" evidence="1">
    <location>
        <begin position="252"/>
        <end position="347"/>
    </location>
</feature>
<dbReference type="Gene3D" id="2.130.10.10">
    <property type="entry name" value="YVTN repeat-like/Quinoprotein amine dehydrogenase"/>
    <property type="match status" value="2"/>
</dbReference>
<evidence type="ECO:0000313" key="2">
    <source>
        <dbReference type="EMBL" id="MBF4761757.1"/>
    </source>
</evidence>
<reference evidence="2" key="1">
    <citation type="submission" date="2020-11" db="EMBL/GenBank/DDBJ databases">
        <title>Nocardioides sp. nov., isolated from Soil of Cynanchum wilfordii Hemsley rhizosphere.</title>
        <authorList>
            <person name="Lee J.-S."/>
            <person name="Suh M.K."/>
            <person name="Kim J.-S."/>
        </authorList>
    </citation>
    <scope>NUCLEOTIDE SEQUENCE</scope>
    <source>
        <strain evidence="2">KCTC 19275</strain>
    </source>
</reference>
<comment type="caution">
    <text evidence="2">The sequence shown here is derived from an EMBL/GenBank/DDBJ whole genome shotgun (WGS) entry which is preliminary data.</text>
</comment>
<keyword evidence="3" id="KW-1185">Reference proteome</keyword>
<protein>
    <submittedName>
        <fullName evidence="2">PQQ-binding-like beta-propeller repeat protein</fullName>
    </submittedName>
</protein>
<evidence type="ECO:0000313" key="3">
    <source>
        <dbReference type="Proteomes" id="UP000640489"/>
    </source>
</evidence>
<dbReference type="InterPro" id="IPR002372">
    <property type="entry name" value="PQQ_rpt_dom"/>
</dbReference>
<dbReference type="Proteomes" id="UP000640489">
    <property type="component" value="Unassembled WGS sequence"/>
</dbReference>